<protein>
    <submittedName>
        <fullName evidence="1">Uncharacterized protein</fullName>
    </submittedName>
</protein>
<evidence type="ECO:0000313" key="2">
    <source>
        <dbReference type="Proteomes" id="UP000248330"/>
    </source>
</evidence>
<reference evidence="1 2" key="1">
    <citation type="submission" date="2018-04" db="EMBL/GenBank/DDBJ databases">
        <title>Genomic Encyclopedia of Type Strains, Phase IV (KMG-IV): sequencing the most valuable type-strain genomes for metagenomic binning, comparative biology and taxonomic classification.</title>
        <authorList>
            <person name="Goeker M."/>
        </authorList>
    </citation>
    <scope>NUCLEOTIDE SEQUENCE [LARGE SCALE GENOMIC DNA]</scope>
    <source>
        <strain evidence="1 2">DSM 104150</strain>
    </source>
</reference>
<dbReference type="EMBL" id="QICN01000015">
    <property type="protein sequence ID" value="PXV63742.1"/>
    <property type="molecule type" value="Genomic_DNA"/>
</dbReference>
<sequence length="186" mass="20489">MPTEHGSATVKVSPLKVGEPLKPVTALPVAALPLKPGEVWAAYRAKRRPCIVISDECPTVDRGLTKGMPNATTAPTMLVAPFYGADKDGSRAGFNDGFIDRIRHCEYPQFMWDQLPLEGGPQTSILRLDQIQPIGRHYHAYKTCGWKLSDDALAVFDDLIHWQIWGGVPEGSDLVAFRELMQATFG</sequence>
<keyword evidence="2" id="KW-1185">Reference proteome</keyword>
<organism evidence="1 2">
    <name type="scientific">Sinimarinibacterium flocculans</name>
    <dbReference type="NCBI Taxonomy" id="985250"/>
    <lineage>
        <taxon>Bacteria</taxon>
        <taxon>Pseudomonadati</taxon>
        <taxon>Pseudomonadota</taxon>
        <taxon>Gammaproteobacteria</taxon>
        <taxon>Nevskiales</taxon>
        <taxon>Nevskiaceae</taxon>
        <taxon>Sinimarinibacterium</taxon>
    </lineage>
</organism>
<dbReference type="AlphaFoldDB" id="A0A318E9V2"/>
<gene>
    <name evidence="1" type="ORF">C8D93_11551</name>
</gene>
<dbReference type="Proteomes" id="UP000248330">
    <property type="component" value="Unassembled WGS sequence"/>
</dbReference>
<proteinExistence type="predicted"/>
<comment type="caution">
    <text evidence="1">The sequence shown here is derived from an EMBL/GenBank/DDBJ whole genome shotgun (WGS) entry which is preliminary data.</text>
</comment>
<name>A0A318E9V2_9GAMM</name>
<accession>A0A318E9V2</accession>
<evidence type="ECO:0000313" key="1">
    <source>
        <dbReference type="EMBL" id="PXV63742.1"/>
    </source>
</evidence>